<dbReference type="Gene3D" id="2.40.420.20">
    <property type="match status" value="1"/>
</dbReference>
<dbReference type="Gene3D" id="1.10.287.470">
    <property type="entry name" value="Helix hairpin bin"/>
    <property type="match status" value="1"/>
</dbReference>
<feature type="domain" description="CusB-like beta-barrel" evidence="3">
    <location>
        <begin position="210"/>
        <end position="281"/>
    </location>
</feature>
<organism evidence="4 5">
    <name type="scientific">Legionella cherrii</name>
    <dbReference type="NCBI Taxonomy" id="28084"/>
    <lineage>
        <taxon>Bacteria</taxon>
        <taxon>Pseudomonadati</taxon>
        <taxon>Pseudomonadota</taxon>
        <taxon>Gammaproteobacteria</taxon>
        <taxon>Legionellales</taxon>
        <taxon>Legionellaceae</taxon>
        <taxon>Legionella</taxon>
    </lineage>
</organism>
<keyword evidence="2" id="KW-1133">Transmembrane helix</keyword>
<dbReference type="FunFam" id="2.40.30.170:FF:000010">
    <property type="entry name" value="Efflux RND transporter periplasmic adaptor subunit"/>
    <property type="match status" value="1"/>
</dbReference>
<feature type="transmembrane region" description="Helical" evidence="2">
    <location>
        <begin position="12"/>
        <end position="31"/>
    </location>
</feature>
<evidence type="ECO:0000313" key="4">
    <source>
        <dbReference type="EMBL" id="KTC78523.1"/>
    </source>
</evidence>
<protein>
    <submittedName>
        <fullName evidence="4">Hemolysin D</fullName>
    </submittedName>
</protein>
<dbReference type="Proteomes" id="UP000054921">
    <property type="component" value="Unassembled WGS sequence"/>
</dbReference>
<keyword evidence="2" id="KW-0812">Transmembrane</keyword>
<dbReference type="Pfam" id="PF25954">
    <property type="entry name" value="Beta-barrel_RND_2"/>
    <property type="match status" value="1"/>
</dbReference>
<evidence type="ECO:0000256" key="2">
    <source>
        <dbReference type="SAM" id="Phobius"/>
    </source>
</evidence>
<dbReference type="NCBIfam" id="TIGR01730">
    <property type="entry name" value="RND_mfp"/>
    <property type="match status" value="1"/>
</dbReference>
<evidence type="ECO:0000256" key="1">
    <source>
        <dbReference type="ARBA" id="ARBA00009477"/>
    </source>
</evidence>
<name>A0A0W0S5Y9_9GAMM</name>
<dbReference type="SUPFAM" id="SSF111369">
    <property type="entry name" value="HlyD-like secretion proteins"/>
    <property type="match status" value="1"/>
</dbReference>
<dbReference type="Gene3D" id="2.40.30.170">
    <property type="match status" value="1"/>
</dbReference>
<evidence type="ECO:0000259" key="3">
    <source>
        <dbReference type="Pfam" id="PF25954"/>
    </source>
</evidence>
<evidence type="ECO:0000313" key="5">
    <source>
        <dbReference type="Proteomes" id="UP000054921"/>
    </source>
</evidence>
<comment type="caution">
    <text evidence="4">The sequence shown here is derived from an EMBL/GenBank/DDBJ whole genome shotgun (WGS) entry which is preliminary data.</text>
</comment>
<keyword evidence="2" id="KW-0472">Membrane</keyword>
<comment type="similarity">
    <text evidence="1">Belongs to the membrane fusion protein (MFP) (TC 8.A.1) family.</text>
</comment>
<dbReference type="PATRIC" id="fig|28084.5.peg.3591"/>
<dbReference type="GO" id="GO:0015562">
    <property type="term" value="F:efflux transmembrane transporter activity"/>
    <property type="evidence" value="ECO:0007669"/>
    <property type="project" value="TreeGrafter"/>
</dbReference>
<dbReference type="EMBL" id="LNXW01000014">
    <property type="protein sequence ID" value="KTC78523.1"/>
    <property type="molecule type" value="Genomic_DNA"/>
</dbReference>
<dbReference type="GO" id="GO:1990281">
    <property type="term" value="C:efflux pump complex"/>
    <property type="evidence" value="ECO:0007669"/>
    <property type="project" value="TreeGrafter"/>
</dbReference>
<dbReference type="STRING" id="28084.Lche_3312"/>
<reference evidence="4 5" key="1">
    <citation type="submission" date="2015-11" db="EMBL/GenBank/DDBJ databases">
        <title>Genomic analysis of 38 Legionella species identifies large and diverse effector repertoires.</title>
        <authorList>
            <person name="Burstein D."/>
            <person name="Amaro F."/>
            <person name="Zusman T."/>
            <person name="Lifshitz Z."/>
            <person name="Cohen O."/>
            <person name="Gilbert J.A."/>
            <person name="Pupko T."/>
            <person name="Shuman H.A."/>
            <person name="Segal G."/>
        </authorList>
    </citation>
    <scope>NUCLEOTIDE SEQUENCE [LARGE SCALE GENOMIC DNA]</scope>
    <source>
        <strain evidence="4 5">ORW</strain>
    </source>
</reference>
<accession>A0A0W0S5Y9</accession>
<dbReference type="AlphaFoldDB" id="A0A0W0S5Y9"/>
<sequence>MMKEIFLKKQMIIMLVAVGILFGLIFGWKAIGNYMMSQYFLQMKSPAVTVSTMKVETSLWQPTLKSVGSMRARLGVNVTTELAGMVQTILFTPGALVKKGAVLAQLNADAELGQLRSLQAQVELAKITYKRDKAQYAVRAVSRQTVDTDEWNLRNLEAQVAQQAATVQKKTIRAPFAGQLGINNINPGQYLNVGDTVTTLQALDPLYADFYLPQQDLAQLKVGQTVKVVTDTFPEKVFLGKITTIEPIVDSATRNVQVEATIPNPDYLLKPGMFTRVEVETGAKESHLTLPQSAISFNPYGDIVFLVKQSDQKDKNNKPILVVKQVFVTVGETRGDQIAVLKGLHEGDIVVTSGQLKLKNGSHVLINNKIQPSNEASPKVAER</sequence>
<dbReference type="PANTHER" id="PTHR30469">
    <property type="entry name" value="MULTIDRUG RESISTANCE PROTEIN MDTA"/>
    <property type="match status" value="1"/>
</dbReference>
<dbReference type="PANTHER" id="PTHR30469:SF11">
    <property type="entry name" value="BLL4320 PROTEIN"/>
    <property type="match status" value="1"/>
</dbReference>
<gene>
    <name evidence="4" type="ORF">Lche_3312</name>
</gene>
<dbReference type="InterPro" id="IPR058792">
    <property type="entry name" value="Beta-barrel_RND_2"/>
</dbReference>
<dbReference type="InterPro" id="IPR006143">
    <property type="entry name" value="RND_pump_MFP"/>
</dbReference>
<dbReference type="Gene3D" id="2.40.50.100">
    <property type="match status" value="1"/>
</dbReference>
<proteinExistence type="inferred from homology"/>